<dbReference type="InterPro" id="IPR036291">
    <property type="entry name" value="NAD(P)-bd_dom_sf"/>
</dbReference>
<dbReference type="Gene3D" id="3.40.50.720">
    <property type="entry name" value="NAD(P)-binding Rossmann-like Domain"/>
    <property type="match status" value="1"/>
</dbReference>
<dbReference type="PRINTS" id="PR00081">
    <property type="entry name" value="GDHRDH"/>
</dbReference>
<keyword evidence="1" id="KW-0472">Membrane</keyword>
<comment type="caution">
    <text evidence="2">The sequence shown here is derived from an EMBL/GenBank/DDBJ whole genome shotgun (WGS) entry which is preliminary data.</text>
</comment>
<keyword evidence="1" id="KW-1133">Transmembrane helix</keyword>
<reference evidence="2 3" key="1">
    <citation type="journal article" date="2018" name="Gigascience">
        <title>Genomes of trombidid mites reveal novel predicted allergens and laterally-transferred genes associated with secondary metabolism.</title>
        <authorList>
            <person name="Dong X."/>
            <person name="Chaisiri K."/>
            <person name="Xia D."/>
            <person name="Armstrong S.D."/>
            <person name="Fang Y."/>
            <person name="Donnelly M.J."/>
            <person name="Kadowaki T."/>
            <person name="McGarry J.W."/>
            <person name="Darby A.C."/>
            <person name="Makepeace B.L."/>
        </authorList>
    </citation>
    <scope>NUCLEOTIDE SEQUENCE [LARGE SCALE GENOMIC DNA]</scope>
    <source>
        <strain evidence="2">UoL-UT</strain>
    </source>
</reference>
<dbReference type="PANTHER" id="PTHR43313:SF36">
    <property type="entry name" value="D-BETA-HYDROXYBUTYRATE DEHYDROGENASE, MITOCHONDRIAL"/>
    <property type="match status" value="1"/>
</dbReference>
<organism evidence="2 3">
    <name type="scientific">Leptotrombidium deliense</name>
    <dbReference type="NCBI Taxonomy" id="299467"/>
    <lineage>
        <taxon>Eukaryota</taxon>
        <taxon>Metazoa</taxon>
        <taxon>Ecdysozoa</taxon>
        <taxon>Arthropoda</taxon>
        <taxon>Chelicerata</taxon>
        <taxon>Arachnida</taxon>
        <taxon>Acari</taxon>
        <taxon>Acariformes</taxon>
        <taxon>Trombidiformes</taxon>
        <taxon>Prostigmata</taxon>
        <taxon>Anystina</taxon>
        <taxon>Parasitengona</taxon>
        <taxon>Trombiculoidea</taxon>
        <taxon>Trombiculidae</taxon>
        <taxon>Leptotrombidium</taxon>
    </lineage>
</organism>
<dbReference type="AlphaFoldDB" id="A0A443S3C2"/>
<keyword evidence="1" id="KW-0812">Transmembrane</keyword>
<dbReference type="EMBL" id="NCKV01010022">
    <property type="protein sequence ID" value="RWS22038.1"/>
    <property type="molecule type" value="Genomic_DNA"/>
</dbReference>
<dbReference type="STRING" id="299467.A0A443S3C2"/>
<dbReference type="SUPFAM" id="SSF51735">
    <property type="entry name" value="NAD(P)-binding Rossmann-fold domains"/>
    <property type="match status" value="1"/>
</dbReference>
<feature type="transmembrane region" description="Helical" evidence="1">
    <location>
        <begin position="40"/>
        <end position="58"/>
    </location>
</feature>
<evidence type="ECO:0000313" key="2">
    <source>
        <dbReference type="EMBL" id="RWS22038.1"/>
    </source>
</evidence>
<name>A0A443S3C2_9ACAR</name>
<sequence length="357" mass="40672">MSSSSKTVFWNIFAVCTLFTICCVALIPFIYFYTQLFGSLLIVLMISWHLSSYVKYYWCQSRIIDVNNKAVVISGCDSGFGFEIAKQLDSIGFHVFAGCLDPNLNGPQKLRELCSNRLQIFKLDVTKETCIKEAFKRVTESELQLWSLVNNAGVCDAYFLEESSDNAAFHKVFDVNVFGVISLTKRLLPLLRQSNGRVVNISSVAGDMSKFAVRAFSDGLRREMSEFNVDVICVEPFVYATNITNSDTICNQIERNWQQTADDVKSSYGDAFKRKMKSRVFASMKLKRDKIYEVVNSIEHAITSEQPDIYYLCCGALQRPFLRLLFIAPEFIQDFIISGSLIKLFFKLFKTKSSKKK</sequence>
<dbReference type="OrthoDB" id="6413932at2759"/>
<protein>
    <submittedName>
        <fullName evidence="2">D-beta-hydroxybutyrate dehydrogenase-like protein</fullName>
    </submittedName>
</protein>
<dbReference type="GO" id="GO:0016491">
    <property type="term" value="F:oxidoreductase activity"/>
    <property type="evidence" value="ECO:0007669"/>
    <property type="project" value="TreeGrafter"/>
</dbReference>
<gene>
    <name evidence="2" type="ORF">B4U80_03588</name>
</gene>
<evidence type="ECO:0000256" key="1">
    <source>
        <dbReference type="SAM" id="Phobius"/>
    </source>
</evidence>
<proteinExistence type="predicted"/>
<keyword evidence="3" id="KW-1185">Reference proteome</keyword>
<dbReference type="PANTHER" id="PTHR43313">
    <property type="entry name" value="SHORT-CHAIN DEHYDROGENASE/REDUCTASE FAMILY 9C"/>
    <property type="match status" value="1"/>
</dbReference>
<feature type="transmembrane region" description="Helical" evidence="1">
    <location>
        <begin position="12"/>
        <end position="33"/>
    </location>
</feature>
<dbReference type="InterPro" id="IPR002347">
    <property type="entry name" value="SDR_fam"/>
</dbReference>
<accession>A0A443S3C2</accession>
<dbReference type="Proteomes" id="UP000288716">
    <property type="component" value="Unassembled WGS sequence"/>
</dbReference>
<dbReference type="VEuPathDB" id="VectorBase:LDEU010002"/>
<dbReference type="GO" id="GO:0008202">
    <property type="term" value="P:steroid metabolic process"/>
    <property type="evidence" value="ECO:0007669"/>
    <property type="project" value="TreeGrafter"/>
</dbReference>
<dbReference type="Pfam" id="PF00106">
    <property type="entry name" value="adh_short"/>
    <property type="match status" value="1"/>
</dbReference>
<evidence type="ECO:0000313" key="3">
    <source>
        <dbReference type="Proteomes" id="UP000288716"/>
    </source>
</evidence>